<dbReference type="SUPFAM" id="SSF52833">
    <property type="entry name" value="Thioredoxin-like"/>
    <property type="match status" value="1"/>
</dbReference>
<evidence type="ECO:0000313" key="2">
    <source>
        <dbReference type="EMBL" id="TDQ75715.1"/>
    </source>
</evidence>
<evidence type="ECO:0000256" key="1">
    <source>
        <dbReference type="SAM" id="Phobius"/>
    </source>
</evidence>
<keyword evidence="1" id="KW-1133">Transmembrane helix</keyword>
<feature type="transmembrane region" description="Helical" evidence="1">
    <location>
        <begin position="12"/>
        <end position="30"/>
    </location>
</feature>
<dbReference type="InterPro" id="IPR036249">
    <property type="entry name" value="Thioredoxin-like_sf"/>
</dbReference>
<dbReference type="Proteomes" id="UP000295292">
    <property type="component" value="Unassembled WGS sequence"/>
</dbReference>
<dbReference type="RefSeq" id="WP_133585623.1">
    <property type="nucleotide sequence ID" value="NZ_SNYV01000016.1"/>
</dbReference>
<keyword evidence="3" id="KW-1185">Reference proteome</keyword>
<comment type="caution">
    <text evidence="2">The sequence shown here is derived from an EMBL/GenBank/DDBJ whole genome shotgun (WGS) entry which is preliminary data.</text>
</comment>
<dbReference type="EMBL" id="SNYV01000016">
    <property type="protein sequence ID" value="TDQ75715.1"/>
    <property type="molecule type" value="Genomic_DNA"/>
</dbReference>
<sequence>MQNKTRRKNISTFIILAIVLLVPGFLYIALNKIGSNTYLKLPVYGEKHLSGKMNRKMGREIPDTVFHQIKPLALVNSSGDSVRFLGTDSLISVVHTFYGTDKGLSATLLENLRPVVERFKNNHKVKFYSISIDSADKIVNLEALSNTYRKGLETHWEILQGGSAILPYVREQLLSDALQDPSDPSKFTISSQYILIDSQRRIRGFYDINLKTNIERLEDEIKVQLVEEARNNPLKVEKK</sequence>
<dbReference type="AlphaFoldDB" id="A0A4R6W976"/>
<protein>
    <submittedName>
        <fullName evidence="2">Protein SCO1/2</fullName>
    </submittedName>
</protein>
<keyword evidence="1" id="KW-0812">Transmembrane</keyword>
<organism evidence="2 3">
    <name type="scientific">Sphingobacterium yanglingense</name>
    <dbReference type="NCBI Taxonomy" id="1437280"/>
    <lineage>
        <taxon>Bacteria</taxon>
        <taxon>Pseudomonadati</taxon>
        <taxon>Bacteroidota</taxon>
        <taxon>Sphingobacteriia</taxon>
        <taxon>Sphingobacteriales</taxon>
        <taxon>Sphingobacteriaceae</taxon>
        <taxon>Sphingobacterium</taxon>
    </lineage>
</organism>
<gene>
    <name evidence="2" type="ORF">CLV99_3409</name>
</gene>
<evidence type="ECO:0000313" key="3">
    <source>
        <dbReference type="Proteomes" id="UP000295292"/>
    </source>
</evidence>
<proteinExistence type="predicted"/>
<reference evidence="2 3" key="1">
    <citation type="submission" date="2019-03" db="EMBL/GenBank/DDBJ databases">
        <title>Genomic Encyclopedia of Archaeal and Bacterial Type Strains, Phase II (KMG-II): from individual species to whole genera.</title>
        <authorList>
            <person name="Goeker M."/>
        </authorList>
    </citation>
    <scope>NUCLEOTIDE SEQUENCE [LARGE SCALE GENOMIC DNA]</scope>
    <source>
        <strain evidence="2 3">DSM 28353</strain>
    </source>
</reference>
<accession>A0A4R6W976</accession>
<dbReference type="OrthoDB" id="9811998at2"/>
<dbReference type="Gene3D" id="3.40.30.10">
    <property type="entry name" value="Glutaredoxin"/>
    <property type="match status" value="1"/>
</dbReference>
<keyword evidence="1" id="KW-0472">Membrane</keyword>
<name>A0A4R6W976_9SPHI</name>